<name>A0ABR9M4V0_9ACTN</name>
<accession>A0ABR9M4V0</accession>
<evidence type="ECO:0000313" key="2">
    <source>
        <dbReference type="Proteomes" id="UP000633509"/>
    </source>
</evidence>
<reference evidence="1 2" key="1">
    <citation type="submission" date="2020-10" db="EMBL/GenBank/DDBJ databases">
        <title>Sequencing the genomes of 1000 actinobacteria strains.</title>
        <authorList>
            <person name="Klenk H.-P."/>
        </authorList>
    </citation>
    <scope>NUCLEOTIDE SEQUENCE [LARGE SCALE GENOMIC DNA]</scope>
    <source>
        <strain evidence="1 2">DSM 43173</strain>
    </source>
</reference>
<proteinExistence type="predicted"/>
<protein>
    <submittedName>
        <fullName evidence="1">Uncharacterized protein</fullName>
    </submittedName>
</protein>
<dbReference type="Proteomes" id="UP000633509">
    <property type="component" value="Unassembled WGS sequence"/>
</dbReference>
<keyword evidence="2" id="KW-1185">Reference proteome</keyword>
<organism evidence="1 2">
    <name type="scientific">Nonomuraea angiospora</name>
    <dbReference type="NCBI Taxonomy" id="46172"/>
    <lineage>
        <taxon>Bacteria</taxon>
        <taxon>Bacillati</taxon>
        <taxon>Actinomycetota</taxon>
        <taxon>Actinomycetes</taxon>
        <taxon>Streptosporangiales</taxon>
        <taxon>Streptosporangiaceae</taxon>
        <taxon>Nonomuraea</taxon>
    </lineage>
</organism>
<evidence type="ECO:0000313" key="1">
    <source>
        <dbReference type="EMBL" id="MBE1587605.1"/>
    </source>
</evidence>
<dbReference type="EMBL" id="JADBEK010000001">
    <property type="protein sequence ID" value="MBE1587605.1"/>
    <property type="molecule type" value="Genomic_DNA"/>
</dbReference>
<comment type="caution">
    <text evidence="1">The sequence shown here is derived from an EMBL/GenBank/DDBJ whole genome shotgun (WGS) entry which is preliminary data.</text>
</comment>
<sequence length="31" mass="3330">MGVWGPHVLATRRIALSSIKLGGKSFLVTPH</sequence>
<gene>
    <name evidence="1" type="ORF">H4W80_005863</name>
</gene>